<accession>A0ABS8TDU9</accession>
<dbReference type="EMBL" id="JACEIK010001413">
    <property type="protein sequence ID" value="MCD7469170.1"/>
    <property type="molecule type" value="Genomic_DNA"/>
</dbReference>
<dbReference type="InterPro" id="IPR043454">
    <property type="entry name" value="NPH3/RPT2-like"/>
</dbReference>
<dbReference type="PANTHER" id="PTHR32370">
    <property type="entry name" value="OS12G0117600 PROTEIN"/>
    <property type="match status" value="1"/>
</dbReference>
<gene>
    <name evidence="1" type="ORF">HAX54_008019</name>
</gene>
<dbReference type="Proteomes" id="UP000823775">
    <property type="component" value="Unassembled WGS sequence"/>
</dbReference>
<evidence type="ECO:0000313" key="2">
    <source>
        <dbReference type="Proteomes" id="UP000823775"/>
    </source>
</evidence>
<protein>
    <submittedName>
        <fullName evidence="1">Uncharacterized protein</fullName>
    </submittedName>
</protein>
<reference evidence="1 2" key="1">
    <citation type="journal article" date="2021" name="BMC Genomics">
        <title>Datura genome reveals duplications of psychoactive alkaloid biosynthetic genes and high mutation rate following tissue culture.</title>
        <authorList>
            <person name="Rajewski A."/>
            <person name="Carter-House D."/>
            <person name="Stajich J."/>
            <person name="Litt A."/>
        </authorList>
    </citation>
    <scope>NUCLEOTIDE SEQUENCE [LARGE SCALE GENOMIC DNA]</scope>
    <source>
        <strain evidence="1">AR-01</strain>
    </source>
</reference>
<comment type="caution">
    <text evidence="1">The sequence shown here is derived from an EMBL/GenBank/DDBJ whole genome shotgun (WGS) entry which is preliminary data.</text>
</comment>
<keyword evidence="2" id="KW-1185">Reference proteome</keyword>
<evidence type="ECO:0000313" key="1">
    <source>
        <dbReference type="EMBL" id="MCD7469170.1"/>
    </source>
</evidence>
<name>A0ABS8TDU9_DATST</name>
<proteinExistence type="predicted"/>
<sequence>MLLQGEAFTQVSSECHTTTTYNSYKNSVSTLYLEDLSYGLLRVNNLYSDIFYAFFGVFSSVSEWKDPKDDGRCQRPKSLKLELAHAPGRPKTFEINAKFCYGMNFDITTTNVARLHCVEEYLEMKEDYREENVIVRTETFLVEVVSPRLEKLVEVLSSCEAMLPTTEEVGILGRCIDAIGRNACQE</sequence>
<organism evidence="1 2">
    <name type="scientific">Datura stramonium</name>
    <name type="common">Jimsonweed</name>
    <name type="synonym">Common thornapple</name>
    <dbReference type="NCBI Taxonomy" id="4076"/>
    <lineage>
        <taxon>Eukaryota</taxon>
        <taxon>Viridiplantae</taxon>
        <taxon>Streptophyta</taxon>
        <taxon>Embryophyta</taxon>
        <taxon>Tracheophyta</taxon>
        <taxon>Spermatophyta</taxon>
        <taxon>Magnoliopsida</taxon>
        <taxon>eudicotyledons</taxon>
        <taxon>Gunneridae</taxon>
        <taxon>Pentapetalae</taxon>
        <taxon>asterids</taxon>
        <taxon>lamiids</taxon>
        <taxon>Solanales</taxon>
        <taxon>Solanaceae</taxon>
        <taxon>Solanoideae</taxon>
        <taxon>Datureae</taxon>
        <taxon>Datura</taxon>
    </lineage>
</organism>